<sequence length="231" mass="25007">MAITRFNHVTPDDPPGPPPPGPPAPPLLNCDDNGCCAVALGVICDQINFAGCPGLGALGVTPLSWSGLAHPAPHHIDVCQTCLSHGYGRKLNDANRMGTVVANIGSRYFLCNDCERKEVDLYWQRRALDTNLAGMGGAGPGGVLPTSTLHRVAHWPQNPTTANPTRQNQDLCICVDNINTAQQNNLCHACRDALWQRQHTILWTTPRIFSTYAYHRSSKEGRIAQQTGEPG</sequence>
<name>A0A9P4HLM3_9PLEO</name>
<evidence type="ECO:0000313" key="3">
    <source>
        <dbReference type="Proteomes" id="UP000799777"/>
    </source>
</evidence>
<protein>
    <submittedName>
        <fullName evidence="2">Uncharacterized protein</fullName>
    </submittedName>
</protein>
<dbReference type="Proteomes" id="UP000799777">
    <property type="component" value="Unassembled WGS sequence"/>
</dbReference>
<keyword evidence="3" id="KW-1185">Reference proteome</keyword>
<feature type="compositionally biased region" description="Pro residues" evidence="1">
    <location>
        <begin position="12"/>
        <end position="24"/>
    </location>
</feature>
<reference evidence="2" key="1">
    <citation type="journal article" date="2020" name="Stud. Mycol.">
        <title>101 Dothideomycetes genomes: a test case for predicting lifestyles and emergence of pathogens.</title>
        <authorList>
            <person name="Haridas S."/>
            <person name="Albert R."/>
            <person name="Binder M."/>
            <person name="Bloem J."/>
            <person name="Labutti K."/>
            <person name="Salamov A."/>
            <person name="Andreopoulos B."/>
            <person name="Baker S."/>
            <person name="Barry K."/>
            <person name="Bills G."/>
            <person name="Bluhm B."/>
            <person name="Cannon C."/>
            <person name="Castanera R."/>
            <person name="Culley D."/>
            <person name="Daum C."/>
            <person name="Ezra D."/>
            <person name="Gonzalez J."/>
            <person name="Henrissat B."/>
            <person name="Kuo A."/>
            <person name="Liang C."/>
            <person name="Lipzen A."/>
            <person name="Lutzoni F."/>
            <person name="Magnuson J."/>
            <person name="Mondo S."/>
            <person name="Nolan M."/>
            <person name="Ohm R."/>
            <person name="Pangilinan J."/>
            <person name="Park H.-J."/>
            <person name="Ramirez L."/>
            <person name="Alfaro M."/>
            <person name="Sun H."/>
            <person name="Tritt A."/>
            <person name="Yoshinaga Y."/>
            <person name="Zwiers L.-H."/>
            <person name="Turgeon B."/>
            <person name="Goodwin S."/>
            <person name="Spatafora J."/>
            <person name="Crous P."/>
            <person name="Grigoriev I."/>
        </authorList>
    </citation>
    <scope>NUCLEOTIDE SEQUENCE</scope>
    <source>
        <strain evidence="2">CBS 110217</strain>
    </source>
</reference>
<accession>A0A9P4HLM3</accession>
<feature type="region of interest" description="Disordered" evidence="1">
    <location>
        <begin position="1"/>
        <end position="24"/>
    </location>
</feature>
<dbReference type="EMBL" id="ML978154">
    <property type="protein sequence ID" value="KAF2036514.1"/>
    <property type="molecule type" value="Genomic_DNA"/>
</dbReference>
<gene>
    <name evidence="2" type="ORF">EK21DRAFT_83476</name>
</gene>
<comment type="caution">
    <text evidence="2">The sequence shown here is derived from an EMBL/GenBank/DDBJ whole genome shotgun (WGS) entry which is preliminary data.</text>
</comment>
<dbReference type="AlphaFoldDB" id="A0A9P4HLM3"/>
<proteinExistence type="predicted"/>
<evidence type="ECO:0000313" key="2">
    <source>
        <dbReference type="EMBL" id="KAF2036514.1"/>
    </source>
</evidence>
<organism evidence="2 3">
    <name type="scientific">Setomelanomma holmii</name>
    <dbReference type="NCBI Taxonomy" id="210430"/>
    <lineage>
        <taxon>Eukaryota</taxon>
        <taxon>Fungi</taxon>
        <taxon>Dikarya</taxon>
        <taxon>Ascomycota</taxon>
        <taxon>Pezizomycotina</taxon>
        <taxon>Dothideomycetes</taxon>
        <taxon>Pleosporomycetidae</taxon>
        <taxon>Pleosporales</taxon>
        <taxon>Pleosporineae</taxon>
        <taxon>Phaeosphaeriaceae</taxon>
        <taxon>Setomelanomma</taxon>
    </lineage>
</organism>
<evidence type="ECO:0000256" key="1">
    <source>
        <dbReference type="SAM" id="MobiDB-lite"/>
    </source>
</evidence>